<reference evidence="1" key="1">
    <citation type="journal article" date="2021" name="Proc. Natl. Acad. Sci. U.S.A.">
        <title>A Catalog of Tens of Thousands of Viruses from Human Metagenomes Reveals Hidden Associations with Chronic Diseases.</title>
        <authorList>
            <person name="Tisza M.J."/>
            <person name="Buck C.B."/>
        </authorList>
    </citation>
    <scope>NUCLEOTIDE SEQUENCE</scope>
    <source>
        <strain evidence="1">Ct0Wl9</strain>
    </source>
</reference>
<dbReference type="EMBL" id="BK032775">
    <property type="protein sequence ID" value="DAF59691.1"/>
    <property type="molecule type" value="Genomic_DNA"/>
</dbReference>
<proteinExistence type="predicted"/>
<organism evidence="1">
    <name type="scientific">Siphoviridae sp. ct0Wl9</name>
    <dbReference type="NCBI Taxonomy" id="2827763"/>
    <lineage>
        <taxon>Viruses</taxon>
        <taxon>Duplodnaviria</taxon>
        <taxon>Heunggongvirae</taxon>
        <taxon>Uroviricota</taxon>
        <taxon>Caudoviricetes</taxon>
    </lineage>
</organism>
<accession>A0A8S5T9J5</accession>
<protein>
    <submittedName>
        <fullName evidence="1">Uncharacterized protein</fullName>
    </submittedName>
</protein>
<sequence length="146" mass="15868">MAVNYSILADVELNTSTVQKQLNNLKVNFGTGNAKKELDNLNTSMSATSLTFQAANEIFSTATDIISSMVEQIFELDAALTEFKKVSDLSGSALDNYVAKLSEMGTVVARTGKPKRQAPDNGIVNQYQEPLEIQYNLIAHSTTMVA</sequence>
<evidence type="ECO:0000313" key="1">
    <source>
        <dbReference type="EMBL" id="DAF59691.1"/>
    </source>
</evidence>
<name>A0A8S5T9J5_9CAUD</name>